<comment type="similarity">
    <text evidence="2 10">Belongs to the purine nucleoside phosphorylase YfiH/LACC1 family.</text>
</comment>
<dbReference type="RefSeq" id="WP_346031272.1">
    <property type="nucleotide sequence ID" value="NZ_BAABHV010000001.1"/>
</dbReference>
<sequence length="231" mass="23861">MGNPAKVIRAENIALPHGFLDAAQSDAHAHGLAVGGADVVFVKQVHSADAIAVSKPLAESDRPEVDGMATATPGLALAIVTADCAPILLADEAAGVIGAAHAGWRGAQSGVIEATVARMEELGAQRDRIAAAIGPCIAQDSYEVGADMRANFAAAEHRFFEATGPGKWHFDLEGVVAARLLSAGIASICPLEMDTYAAARRFHSYRRATHRGEPTTGRQVSLIALPGQGPG</sequence>
<dbReference type="CDD" id="cd16833">
    <property type="entry name" value="YfiH"/>
    <property type="match status" value="1"/>
</dbReference>
<evidence type="ECO:0000313" key="12">
    <source>
        <dbReference type="Proteomes" id="UP001500518"/>
    </source>
</evidence>
<proteinExistence type="inferred from homology"/>
<evidence type="ECO:0000256" key="1">
    <source>
        <dbReference type="ARBA" id="ARBA00000553"/>
    </source>
</evidence>
<dbReference type="PANTHER" id="PTHR30616">
    <property type="entry name" value="UNCHARACTERIZED PROTEIN YFIH"/>
    <property type="match status" value="1"/>
</dbReference>
<evidence type="ECO:0000256" key="10">
    <source>
        <dbReference type="RuleBase" id="RU361274"/>
    </source>
</evidence>
<comment type="catalytic activity">
    <reaction evidence="7">
        <text>adenosine + H2O + H(+) = inosine + NH4(+)</text>
        <dbReference type="Rhea" id="RHEA:24408"/>
        <dbReference type="ChEBI" id="CHEBI:15377"/>
        <dbReference type="ChEBI" id="CHEBI:15378"/>
        <dbReference type="ChEBI" id="CHEBI:16335"/>
        <dbReference type="ChEBI" id="CHEBI:17596"/>
        <dbReference type="ChEBI" id="CHEBI:28938"/>
        <dbReference type="EC" id="3.5.4.4"/>
    </reaction>
    <physiologicalReaction direction="left-to-right" evidence="7">
        <dbReference type="Rhea" id="RHEA:24409"/>
    </physiologicalReaction>
</comment>
<dbReference type="InterPro" id="IPR038371">
    <property type="entry name" value="Cu_polyphenol_OxRdtase_sf"/>
</dbReference>
<comment type="catalytic activity">
    <reaction evidence="9">
        <text>S-methyl-5'-thioadenosine + phosphate = 5-(methylsulfanyl)-alpha-D-ribose 1-phosphate + adenine</text>
        <dbReference type="Rhea" id="RHEA:11852"/>
        <dbReference type="ChEBI" id="CHEBI:16708"/>
        <dbReference type="ChEBI" id="CHEBI:17509"/>
        <dbReference type="ChEBI" id="CHEBI:43474"/>
        <dbReference type="ChEBI" id="CHEBI:58533"/>
        <dbReference type="EC" id="2.4.2.28"/>
    </reaction>
    <physiologicalReaction direction="left-to-right" evidence="9">
        <dbReference type="Rhea" id="RHEA:11853"/>
    </physiologicalReaction>
</comment>
<evidence type="ECO:0000256" key="2">
    <source>
        <dbReference type="ARBA" id="ARBA00007353"/>
    </source>
</evidence>
<evidence type="ECO:0000256" key="3">
    <source>
        <dbReference type="ARBA" id="ARBA00022679"/>
    </source>
</evidence>
<evidence type="ECO:0000256" key="5">
    <source>
        <dbReference type="ARBA" id="ARBA00022801"/>
    </source>
</evidence>
<keyword evidence="4" id="KW-0479">Metal-binding</keyword>
<comment type="catalytic activity">
    <reaction evidence="1">
        <text>inosine + phosphate = alpha-D-ribose 1-phosphate + hypoxanthine</text>
        <dbReference type="Rhea" id="RHEA:27646"/>
        <dbReference type="ChEBI" id="CHEBI:17368"/>
        <dbReference type="ChEBI" id="CHEBI:17596"/>
        <dbReference type="ChEBI" id="CHEBI:43474"/>
        <dbReference type="ChEBI" id="CHEBI:57720"/>
        <dbReference type="EC" id="2.4.2.1"/>
    </reaction>
    <physiologicalReaction direction="left-to-right" evidence="1">
        <dbReference type="Rhea" id="RHEA:27647"/>
    </physiologicalReaction>
</comment>
<comment type="catalytic activity">
    <reaction evidence="8">
        <text>adenosine + phosphate = alpha-D-ribose 1-phosphate + adenine</text>
        <dbReference type="Rhea" id="RHEA:27642"/>
        <dbReference type="ChEBI" id="CHEBI:16335"/>
        <dbReference type="ChEBI" id="CHEBI:16708"/>
        <dbReference type="ChEBI" id="CHEBI:43474"/>
        <dbReference type="ChEBI" id="CHEBI:57720"/>
        <dbReference type="EC" id="2.4.2.1"/>
    </reaction>
    <physiologicalReaction direction="left-to-right" evidence="8">
        <dbReference type="Rhea" id="RHEA:27643"/>
    </physiologicalReaction>
</comment>
<dbReference type="Pfam" id="PF02578">
    <property type="entry name" value="Cu-oxidase_4"/>
    <property type="match status" value="1"/>
</dbReference>
<keyword evidence="6" id="KW-0862">Zinc</keyword>
<dbReference type="Proteomes" id="UP001500518">
    <property type="component" value="Unassembled WGS sequence"/>
</dbReference>
<dbReference type="InterPro" id="IPR011324">
    <property type="entry name" value="Cytotoxic_necrot_fac-like_cat"/>
</dbReference>
<evidence type="ECO:0000256" key="6">
    <source>
        <dbReference type="ARBA" id="ARBA00022833"/>
    </source>
</evidence>
<dbReference type="Gene3D" id="3.60.140.10">
    <property type="entry name" value="CNF1/YfiH-like putative cysteine hydrolases"/>
    <property type="match status" value="1"/>
</dbReference>
<dbReference type="SUPFAM" id="SSF64438">
    <property type="entry name" value="CNF1/YfiH-like putative cysteine hydrolases"/>
    <property type="match status" value="1"/>
</dbReference>
<evidence type="ECO:0000313" key="11">
    <source>
        <dbReference type="EMBL" id="GAA5046496.1"/>
    </source>
</evidence>
<keyword evidence="5" id="KW-0378">Hydrolase</keyword>
<comment type="caution">
    <text evidence="11">The sequence shown here is derived from an EMBL/GenBank/DDBJ whole genome shotgun (WGS) entry which is preliminary data.</text>
</comment>
<evidence type="ECO:0000256" key="8">
    <source>
        <dbReference type="ARBA" id="ARBA00048968"/>
    </source>
</evidence>
<dbReference type="InterPro" id="IPR003730">
    <property type="entry name" value="Cu_polyphenol_OxRdtase"/>
</dbReference>
<evidence type="ECO:0000256" key="4">
    <source>
        <dbReference type="ARBA" id="ARBA00022723"/>
    </source>
</evidence>
<name>A0ABP9JZU9_9SPHN</name>
<dbReference type="EMBL" id="BAABHV010000001">
    <property type="protein sequence ID" value="GAA5046496.1"/>
    <property type="molecule type" value="Genomic_DNA"/>
</dbReference>
<evidence type="ECO:0000256" key="7">
    <source>
        <dbReference type="ARBA" id="ARBA00047989"/>
    </source>
</evidence>
<reference evidence="12" key="1">
    <citation type="journal article" date="2019" name="Int. J. Syst. Evol. Microbiol.">
        <title>The Global Catalogue of Microorganisms (GCM) 10K type strain sequencing project: providing services to taxonomists for standard genome sequencing and annotation.</title>
        <authorList>
            <consortium name="The Broad Institute Genomics Platform"/>
            <consortium name="The Broad Institute Genome Sequencing Center for Infectious Disease"/>
            <person name="Wu L."/>
            <person name="Ma J."/>
        </authorList>
    </citation>
    <scope>NUCLEOTIDE SEQUENCE [LARGE SCALE GENOMIC DNA]</scope>
    <source>
        <strain evidence="12">JCM 18014</strain>
    </source>
</reference>
<dbReference type="NCBIfam" id="TIGR00726">
    <property type="entry name" value="peptidoglycan editing factor PgeF"/>
    <property type="match status" value="1"/>
</dbReference>
<dbReference type="PANTHER" id="PTHR30616:SF2">
    <property type="entry name" value="PURINE NUCLEOSIDE PHOSPHORYLASE LACC1"/>
    <property type="match status" value="1"/>
</dbReference>
<gene>
    <name evidence="11" type="primary">pgeF</name>
    <name evidence="11" type="ORF">GCM10023208_01950</name>
</gene>
<organism evidence="11 12">
    <name type="scientific">Erythrobacter westpacificensis</name>
    <dbReference type="NCBI Taxonomy" id="1055231"/>
    <lineage>
        <taxon>Bacteria</taxon>
        <taxon>Pseudomonadati</taxon>
        <taxon>Pseudomonadota</taxon>
        <taxon>Alphaproteobacteria</taxon>
        <taxon>Sphingomonadales</taxon>
        <taxon>Erythrobacteraceae</taxon>
        <taxon>Erythrobacter/Porphyrobacter group</taxon>
        <taxon>Erythrobacter</taxon>
    </lineage>
</organism>
<keyword evidence="12" id="KW-1185">Reference proteome</keyword>
<protein>
    <recommendedName>
        <fullName evidence="10">Purine nucleoside phosphorylase</fullName>
    </recommendedName>
</protein>
<evidence type="ECO:0000256" key="9">
    <source>
        <dbReference type="ARBA" id="ARBA00049893"/>
    </source>
</evidence>
<keyword evidence="3" id="KW-0808">Transferase</keyword>
<accession>A0ABP9JZU9</accession>